<dbReference type="Pfam" id="PF01103">
    <property type="entry name" value="Omp85"/>
    <property type="match status" value="1"/>
</dbReference>
<reference evidence="4" key="1">
    <citation type="submission" date="2019-09" db="EMBL/GenBank/DDBJ databases">
        <title>Characterization of Mobilized Colistin Resistance Gene mcr-9 Carrying Colisitin Resistant Salmonella enterica serotype Senftenberg ST14.</title>
        <authorList>
            <person name="Cha M.-H."/>
            <person name="Woo G.-J."/>
        </authorList>
    </citation>
    <scope>NUCLEOTIDE SEQUENCE</scope>
    <source>
        <strain evidence="4">KUFSE-SAL0043</strain>
    </source>
</reference>
<keyword evidence="2" id="KW-0472">Membrane</keyword>
<dbReference type="InterPro" id="IPR000184">
    <property type="entry name" value="Bac_surfAg_D15"/>
</dbReference>
<gene>
    <name evidence="4" type="ORF">F1331_25660</name>
</gene>
<feature type="domain" description="Bacterial surface antigen (D15)" evidence="3">
    <location>
        <begin position="30"/>
        <end position="100"/>
    </location>
</feature>
<proteinExistence type="predicted"/>
<dbReference type="Gene3D" id="2.40.160.50">
    <property type="entry name" value="membrane protein fhac: a member of the omp85/tpsb transporter family"/>
    <property type="match status" value="1"/>
</dbReference>
<name>A0A8E5MY77_SALET</name>
<evidence type="ECO:0000256" key="1">
    <source>
        <dbReference type="ARBA" id="ARBA00004370"/>
    </source>
</evidence>
<evidence type="ECO:0000313" key="4">
    <source>
        <dbReference type="EMBL" id="QUS47350.1"/>
    </source>
</evidence>
<evidence type="ECO:0000259" key="3">
    <source>
        <dbReference type="Pfam" id="PF01103"/>
    </source>
</evidence>
<comment type="subcellular location">
    <subcellularLocation>
        <location evidence="1">Membrane</location>
    </subcellularLocation>
</comment>
<dbReference type="GO" id="GO:0019867">
    <property type="term" value="C:outer membrane"/>
    <property type="evidence" value="ECO:0007669"/>
    <property type="project" value="InterPro"/>
</dbReference>
<dbReference type="AlphaFoldDB" id="A0A8E5MY77"/>
<evidence type="ECO:0000256" key="2">
    <source>
        <dbReference type="ARBA" id="ARBA00023136"/>
    </source>
</evidence>
<sequence>MVPFLTPEIQAGVVNAECADPAGRATDRCKTPTGGFTLWEASAELRYTITGPLSVATFCDASDVSPHQNDFRFSHPHLSCGGGGRYDTPAGPIRLDVGYRIPGLQVLGGLTPDGLQPTRLTLRPWRSLSSSTRSSIPS</sequence>
<organism evidence="4">
    <name type="scientific">Salmonella enterica subsp. enterica serovar Dessau</name>
    <dbReference type="NCBI Taxonomy" id="2564349"/>
    <lineage>
        <taxon>Bacteria</taxon>
        <taxon>Pseudomonadati</taxon>
        <taxon>Pseudomonadota</taxon>
        <taxon>Gammaproteobacteria</taxon>
        <taxon>Enterobacterales</taxon>
        <taxon>Enterobacteriaceae</taxon>
        <taxon>Salmonella</taxon>
    </lineage>
</organism>
<accession>A0A8E5MY77</accession>
<dbReference type="EMBL" id="CP043765">
    <property type="protein sequence ID" value="QUS47350.1"/>
    <property type="molecule type" value="Genomic_DNA"/>
</dbReference>
<protein>
    <submittedName>
        <fullName evidence="4">BamA/TamA family outer membrane protein</fullName>
    </submittedName>
</protein>